<gene>
    <name evidence="1" type="ORF">MYCFIDRAFT_175126</name>
</gene>
<dbReference type="Proteomes" id="UP000016932">
    <property type="component" value="Unassembled WGS sequence"/>
</dbReference>
<reference evidence="1 2" key="1">
    <citation type="journal article" date="2012" name="PLoS Pathog.">
        <title>Diverse lifestyles and strategies of plant pathogenesis encoded in the genomes of eighteen Dothideomycetes fungi.</title>
        <authorList>
            <person name="Ohm R.A."/>
            <person name="Feau N."/>
            <person name="Henrissat B."/>
            <person name="Schoch C.L."/>
            <person name="Horwitz B.A."/>
            <person name="Barry K.W."/>
            <person name="Condon B.J."/>
            <person name="Copeland A.C."/>
            <person name="Dhillon B."/>
            <person name="Glaser F."/>
            <person name="Hesse C.N."/>
            <person name="Kosti I."/>
            <person name="LaButti K."/>
            <person name="Lindquist E.A."/>
            <person name="Lucas S."/>
            <person name="Salamov A.A."/>
            <person name="Bradshaw R.E."/>
            <person name="Ciuffetti L."/>
            <person name="Hamelin R.C."/>
            <person name="Kema G.H.J."/>
            <person name="Lawrence C."/>
            <person name="Scott J.A."/>
            <person name="Spatafora J.W."/>
            <person name="Turgeon B.G."/>
            <person name="de Wit P.J.G.M."/>
            <person name="Zhong S."/>
            <person name="Goodwin S.B."/>
            <person name="Grigoriev I.V."/>
        </authorList>
    </citation>
    <scope>NUCLEOTIDE SEQUENCE [LARGE SCALE GENOMIC DNA]</scope>
    <source>
        <strain evidence="1 2">CIRAD86</strain>
    </source>
</reference>
<dbReference type="KEGG" id="pfj:MYCFIDRAFT_175126"/>
<protein>
    <submittedName>
        <fullName evidence="1">Uncharacterized protein</fullName>
    </submittedName>
</protein>
<dbReference type="GeneID" id="19333336"/>
<dbReference type="VEuPathDB" id="FungiDB:MYCFIDRAFT_175126"/>
<dbReference type="HOGENOM" id="CLU_2639129_0_0_1"/>
<evidence type="ECO:0000313" key="2">
    <source>
        <dbReference type="Proteomes" id="UP000016932"/>
    </source>
</evidence>
<dbReference type="RefSeq" id="XP_007926862.1">
    <property type="nucleotide sequence ID" value="XM_007928671.1"/>
</dbReference>
<accession>M2Z1J4</accession>
<organism evidence="1 2">
    <name type="scientific">Pseudocercospora fijiensis (strain CIRAD86)</name>
    <name type="common">Black leaf streak disease fungus</name>
    <name type="synonym">Mycosphaerella fijiensis</name>
    <dbReference type="NCBI Taxonomy" id="383855"/>
    <lineage>
        <taxon>Eukaryota</taxon>
        <taxon>Fungi</taxon>
        <taxon>Dikarya</taxon>
        <taxon>Ascomycota</taxon>
        <taxon>Pezizomycotina</taxon>
        <taxon>Dothideomycetes</taxon>
        <taxon>Dothideomycetidae</taxon>
        <taxon>Mycosphaerellales</taxon>
        <taxon>Mycosphaerellaceae</taxon>
        <taxon>Pseudocercospora</taxon>
    </lineage>
</organism>
<name>M2Z1J4_PSEFD</name>
<proteinExistence type="predicted"/>
<sequence>MSRSVFSGFRRFAKTQLASGGSNSPRVALRGLCFYALCFSMVLKLTPALPATMRYESESLVTMRQVYPNQPGMAENY</sequence>
<dbReference type="AlphaFoldDB" id="M2Z1J4"/>
<keyword evidence="2" id="KW-1185">Reference proteome</keyword>
<evidence type="ECO:0000313" key="1">
    <source>
        <dbReference type="EMBL" id="EME83700.1"/>
    </source>
</evidence>
<dbReference type="EMBL" id="KB446558">
    <property type="protein sequence ID" value="EME83700.1"/>
    <property type="molecule type" value="Genomic_DNA"/>
</dbReference>